<dbReference type="InterPro" id="IPR013783">
    <property type="entry name" value="Ig-like_fold"/>
</dbReference>
<evidence type="ECO:0000313" key="4">
    <source>
        <dbReference type="EMBL" id="GAA4451659.1"/>
    </source>
</evidence>
<dbReference type="InterPro" id="IPR003594">
    <property type="entry name" value="HATPase_dom"/>
</dbReference>
<dbReference type="PANTHER" id="PTHR34220">
    <property type="entry name" value="SENSOR HISTIDINE KINASE YPDA"/>
    <property type="match status" value="1"/>
</dbReference>
<dbReference type="Pfam" id="PF06580">
    <property type="entry name" value="His_kinase"/>
    <property type="match status" value="1"/>
</dbReference>
<dbReference type="SUPFAM" id="SSF50998">
    <property type="entry name" value="Quinoprotein alcohol dehydrogenase-like"/>
    <property type="match status" value="1"/>
</dbReference>
<feature type="transmembrane region" description="Helical" evidence="1">
    <location>
        <begin position="698"/>
        <end position="716"/>
    </location>
</feature>
<evidence type="ECO:0000313" key="5">
    <source>
        <dbReference type="Proteomes" id="UP001501410"/>
    </source>
</evidence>
<evidence type="ECO:0008006" key="6">
    <source>
        <dbReference type="Google" id="ProtNLM"/>
    </source>
</evidence>
<dbReference type="Gene3D" id="2.60.40.10">
    <property type="entry name" value="Immunoglobulins"/>
    <property type="match status" value="1"/>
</dbReference>
<dbReference type="Gene3D" id="2.130.10.10">
    <property type="entry name" value="YVTN repeat-like/Quinoprotein amine dehydrogenase"/>
    <property type="match status" value="2"/>
</dbReference>
<feature type="domain" description="Histidine kinase/HSP90-like ATPase" evidence="2">
    <location>
        <begin position="842"/>
        <end position="899"/>
    </location>
</feature>
<feature type="domain" description="Signal transduction histidine kinase internal region" evidence="3">
    <location>
        <begin position="741"/>
        <end position="820"/>
    </location>
</feature>
<accession>A0ABP8MM39</accession>
<evidence type="ECO:0000259" key="2">
    <source>
        <dbReference type="Pfam" id="PF02518"/>
    </source>
</evidence>
<reference evidence="5" key="1">
    <citation type="journal article" date="2019" name="Int. J. Syst. Evol. Microbiol.">
        <title>The Global Catalogue of Microorganisms (GCM) 10K type strain sequencing project: providing services to taxonomists for standard genome sequencing and annotation.</title>
        <authorList>
            <consortium name="The Broad Institute Genomics Platform"/>
            <consortium name="The Broad Institute Genome Sequencing Center for Infectious Disease"/>
            <person name="Wu L."/>
            <person name="Ma J."/>
        </authorList>
    </citation>
    <scope>NUCLEOTIDE SEQUENCE [LARGE SCALE GENOMIC DNA]</scope>
    <source>
        <strain evidence="5">JCM 31921</strain>
    </source>
</reference>
<dbReference type="InterPro" id="IPR050640">
    <property type="entry name" value="Bact_2-comp_sensor_kinase"/>
</dbReference>
<comment type="caution">
    <text evidence="4">The sequence shown here is derived from an EMBL/GenBank/DDBJ whole genome shotgun (WGS) entry which is preliminary data.</text>
</comment>
<keyword evidence="1" id="KW-1133">Transmembrane helix</keyword>
<dbReference type="Pfam" id="PF02518">
    <property type="entry name" value="HATPase_c"/>
    <property type="match status" value="1"/>
</dbReference>
<dbReference type="InterPro" id="IPR015943">
    <property type="entry name" value="WD40/YVTN_repeat-like_dom_sf"/>
</dbReference>
<gene>
    <name evidence="4" type="ORF">GCM10023092_09400</name>
</gene>
<dbReference type="PANTHER" id="PTHR34220:SF7">
    <property type="entry name" value="SENSOR HISTIDINE KINASE YPDA"/>
    <property type="match status" value="1"/>
</dbReference>
<dbReference type="SUPFAM" id="SSF55874">
    <property type="entry name" value="ATPase domain of HSP90 chaperone/DNA topoisomerase II/histidine kinase"/>
    <property type="match status" value="1"/>
</dbReference>
<name>A0ABP8MM39_9BACT</name>
<evidence type="ECO:0000256" key="1">
    <source>
        <dbReference type="SAM" id="Phobius"/>
    </source>
</evidence>
<protein>
    <recommendedName>
        <fullName evidence="6">Signal transduction histidine kinase internal region domain-containing protein</fullName>
    </recommendedName>
</protein>
<dbReference type="Proteomes" id="UP001501410">
    <property type="component" value="Unassembled WGS sequence"/>
</dbReference>
<dbReference type="InterPro" id="IPR036890">
    <property type="entry name" value="HATPase_C_sf"/>
</dbReference>
<dbReference type="InterPro" id="IPR010559">
    <property type="entry name" value="Sig_transdc_His_kin_internal"/>
</dbReference>
<keyword evidence="1" id="KW-0812">Transmembrane</keyword>
<evidence type="ECO:0000259" key="3">
    <source>
        <dbReference type="Pfam" id="PF06580"/>
    </source>
</evidence>
<dbReference type="EMBL" id="BAABEZ010000013">
    <property type="protein sequence ID" value="GAA4451659.1"/>
    <property type="molecule type" value="Genomic_DNA"/>
</dbReference>
<keyword evidence="5" id="KW-1185">Reference proteome</keyword>
<proteinExistence type="predicted"/>
<organism evidence="4 5">
    <name type="scientific">Rurimicrobium arvi</name>
    <dbReference type="NCBI Taxonomy" id="2049916"/>
    <lineage>
        <taxon>Bacteria</taxon>
        <taxon>Pseudomonadati</taxon>
        <taxon>Bacteroidota</taxon>
        <taxon>Chitinophagia</taxon>
        <taxon>Chitinophagales</taxon>
        <taxon>Chitinophagaceae</taxon>
        <taxon>Rurimicrobium</taxon>
    </lineage>
</organism>
<dbReference type="SUPFAM" id="SSF63829">
    <property type="entry name" value="Calcium-dependent phosphotriesterase"/>
    <property type="match status" value="1"/>
</dbReference>
<sequence length="955" mass="108731">MHSRADYTSVSHYAWGGGLPGRYAFTLDQDKLGYIWIGTENGLARFNGYEFKLFTTKDGLPDNEILFLSLDRRNRLWFCPFANTVGYIKDDQIYNSRNDSVLKNLHMTAKAERVLPDRFGNIAIAEKKKVIIITSDNKIKVFDFDTPESRIQTFSMFASPGGEIHVVDFKNQLYRYNNEKWVPSFRMPAQLSTFTCCEVIERLGYEKGLALLQIAAKKKLPYFQDKAEIAQFHSINLLGPNQIGMARSDGYFILDRNTAEVVDTLLYGVSVAVGLIAADSSLWLSTHGDGVYRFISSPVRSLHLKGEPGQEVSFIHAEHNEVYATLEKGKFVKASVSAGNLQAEEIQAVGLKRQDQLFRYLGRNSRGEWVGISNQILVFDGLNQEPRDIGLTSAFKDIMQEDSRHLLTATFMGVQRFDIDEKRYTDTLLQQRATCVTELDGIVYAGGLDGIFYGTRKDNFRRMPNLPQDLQTRILKLSAGTDHVLWAANSTAALIGLKDNKVIARIDEQNGLQCNKINAIRVTQQLILVGTDNGLYILENKSPYRVIRHLNETLGLYSNEISSLDVAGDNIWVGTIAGINYFQQHDLFRKGVAPRLVINSIINDETRITPSEKNMSLHSGPLSIDFDIIDHTGGQKPVLQYRLDGESGWTQIDNSELYFPKVSYGTFTVELKAESPNWAEPQYRTLHFYHPYPFYERWWFLTFVFFALLASTIFLVRRYVKQARRKDEEQAAVQRRLLQLEQMALQGQMNPHFIFNCISAIKQFYNIGDNTKANIFVDQFAALIRQTFEMGSQLFIPLSNEMSYLNHYLSIEKIRFNDSFDFSITTNIQMSAASVYVPVMLLQPLAENSVRHGIRHLSDRRGHISIHVQQNADRVTITVTDNGVGREKSKTFGQFLQHSSSLTSTKVNTKRIELLNELFLRQIDFSTEDITDIKGEVAGTKTTISYPLSIHKRYH</sequence>
<dbReference type="Gene3D" id="3.30.565.10">
    <property type="entry name" value="Histidine kinase-like ATPase, C-terminal domain"/>
    <property type="match status" value="1"/>
</dbReference>
<keyword evidence="1" id="KW-0472">Membrane</keyword>
<dbReference type="InterPro" id="IPR011047">
    <property type="entry name" value="Quinoprotein_ADH-like_sf"/>
</dbReference>